<evidence type="ECO:0000313" key="3">
    <source>
        <dbReference type="EMBL" id="PTQ76735.1"/>
    </source>
</evidence>
<dbReference type="InterPro" id="IPR001623">
    <property type="entry name" value="DnaJ_domain"/>
</dbReference>
<reference evidence="3 4" key="1">
    <citation type="submission" date="2018-04" db="EMBL/GenBank/DDBJ databases">
        <title>Active sludge and wastewater microbial communities from Klosterneuburg, Austria.</title>
        <authorList>
            <person name="Wagner M."/>
        </authorList>
    </citation>
    <scope>NUCLEOTIDE SEQUENCE [LARGE SCALE GENOMIC DNA]</scope>
    <source>
        <strain evidence="3 4">Nm49</strain>
    </source>
</reference>
<protein>
    <submittedName>
        <fullName evidence="3">DnaJ-like protein</fullName>
    </submittedName>
</protein>
<dbReference type="InterPro" id="IPR050817">
    <property type="entry name" value="DjlA_DnaK_co-chaperone"/>
</dbReference>
<dbReference type="CDD" id="cd06257">
    <property type="entry name" value="DnaJ"/>
    <property type="match status" value="1"/>
</dbReference>
<comment type="caution">
    <text evidence="3">The sequence shown here is derived from an EMBL/GenBank/DDBJ whole genome shotgun (WGS) entry which is preliminary data.</text>
</comment>
<dbReference type="InterPro" id="IPR036869">
    <property type="entry name" value="J_dom_sf"/>
</dbReference>
<evidence type="ECO:0000313" key="4">
    <source>
        <dbReference type="Proteomes" id="UP000244128"/>
    </source>
</evidence>
<sequence>MERMHTHYDNLKVARDAPPEVIRAAYKSLAHKYHPDRNQSNPDAARIMSLINIAYEELSDPVKRKLHDEWIRGQEKLQHMHPPEDVTSRIIPTVSQRM</sequence>
<organism evidence="3 4">
    <name type="scientific">Nitrosomonas oligotropha</name>
    <dbReference type="NCBI Taxonomy" id="42354"/>
    <lineage>
        <taxon>Bacteria</taxon>
        <taxon>Pseudomonadati</taxon>
        <taxon>Pseudomonadota</taxon>
        <taxon>Betaproteobacteria</taxon>
        <taxon>Nitrosomonadales</taxon>
        <taxon>Nitrosomonadaceae</taxon>
        <taxon>Nitrosomonas</taxon>
    </lineage>
</organism>
<feature type="compositionally biased region" description="Basic and acidic residues" evidence="1">
    <location>
        <begin position="76"/>
        <end position="87"/>
    </location>
</feature>
<evidence type="ECO:0000256" key="1">
    <source>
        <dbReference type="SAM" id="MobiDB-lite"/>
    </source>
</evidence>
<name>A0A2T5HYR5_9PROT</name>
<dbReference type="Gene3D" id="1.10.287.110">
    <property type="entry name" value="DnaJ domain"/>
    <property type="match status" value="1"/>
</dbReference>
<dbReference type="Proteomes" id="UP000244128">
    <property type="component" value="Unassembled WGS sequence"/>
</dbReference>
<dbReference type="PROSITE" id="PS50076">
    <property type="entry name" value="DNAJ_2"/>
    <property type="match status" value="1"/>
</dbReference>
<gene>
    <name evidence="3" type="ORF">C8R26_11454</name>
</gene>
<feature type="region of interest" description="Disordered" evidence="1">
    <location>
        <begin position="76"/>
        <end position="98"/>
    </location>
</feature>
<dbReference type="SMART" id="SM00271">
    <property type="entry name" value="DnaJ"/>
    <property type="match status" value="1"/>
</dbReference>
<dbReference type="PANTHER" id="PTHR24074">
    <property type="entry name" value="CO-CHAPERONE PROTEIN DJLA"/>
    <property type="match status" value="1"/>
</dbReference>
<dbReference type="Pfam" id="PF00226">
    <property type="entry name" value="DnaJ"/>
    <property type="match status" value="1"/>
</dbReference>
<dbReference type="PRINTS" id="PR00625">
    <property type="entry name" value="JDOMAIN"/>
</dbReference>
<dbReference type="EMBL" id="QAOI01000014">
    <property type="protein sequence ID" value="PTQ76735.1"/>
    <property type="molecule type" value="Genomic_DNA"/>
</dbReference>
<dbReference type="SUPFAM" id="SSF46565">
    <property type="entry name" value="Chaperone J-domain"/>
    <property type="match status" value="1"/>
</dbReference>
<dbReference type="AlphaFoldDB" id="A0A2T5HYR5"/>
<accession>A0A2T5HYR5</accession>
<evidence type="ECO:0000259" key="2">
    <source>
        <dbReference type="PROSITE" id="PS50076"/>
    </source>
</evidence>
<feature type="domain" description="J" evidence="2">
    <location>
        <begin position="6"/>
        <end position="71"/>
    </location>
</feature>
<proteinExistence type="predicted"/>